<gene>
    <name evidence="1" type="ORF">NDI38_30565</name>
</gene>
<comment type="caution">
    <text evidence="1">The sequence shown here is derived from an EMBL/GenBank/DDBJ whole genome shotgun (WGS) entry which is preliminary data.</text>
</comment>
<protein>
    <submittedName>
        <fullName evidence="1">Uncharacterized protein</fullName>
    </submittedName>
</protein>
<dbReference type="RefSeq" id="WP_190449891.1">
    <property type="nucleotide sequence ID" value="NZ_JAMPLM010000083.1"/>
</dbReference>
<dbReference type="Proteomes" id="UP001476950">
    <property type="component" value="Unassembled WGS sequence"/>
</dbReference>
<proteinExistence type="predicted"/>
<evidence type="ECO:0000313" key="1">
    <source>
        <dbReference type="EMBL" id="MEP1062721.1"/>
    </source>
</evidence>
<name>A0ABV0KU52_9CYAN</name>
<dbReference type="EMBL" id="JAMPLM010000083">
    <property type="protein sequence ID" value="MEP1062721.1"/>
    <property type="molecule type" value="Genomic_DNA"/>
</dbReference>
<keyword evidence="2" id="KW-1185">Reference proteome</keyword>
<accession>A0ABV0KU52</accession>
<sequence>MSISLFDANFYRAANADLATFSNEQAAAHFQTYGLGEGRRFSAFADLSFYRASNPDLAAAGVSSNQQLFGHLQTYGVGENRQFSQFVDLNFYLTQNADVSQAYGGNRFQALQHLEVYGLNEGRSFSKFVDLNFYQANNPDLLAADAGPKQLLQHLEIYGLEEGRRFSKLIDVNYYLANNPDLQAAGLSKAQAYNHFMLYGQYEYRITVATALYNRSLGGLPDSQGWLDYTTLRSTSALPTTGNGSETFTSGGTRFVSDAVSYTGYSNYTANLSNPFNPSLNLVNSAFPTLDRNDGFRINFDVQINSESHNNDNRAGFSIVVISDDLQGIEIGFWTNQIWAQQVSGNVSTRSTAPTANANLDTTVFNNYNLVVQGNAYQLYTNDLKTLLLSGFLTDYSSFNPQVPVLPFPVNPPNPYQTPNLLFFGDDTTSAGADVTLGNVTVVPVG</sequence>
<evidence type="ECO:0000313" key="2">
    <source>
        <dbReference type="Proteomes" id="UP001476950"/>
    </source>
</evidence>
<reference evidence="1 2" key="1">
    <citation type="submission" date="2022-04" db="EMBL/GenBank/DDBJ databases">
        <title>Positive selection, recombination, and allopatry shape intraspecific diversity of widespread and dominant cyanobacteria.</title>
        <authorList>
            <person name="Wei J."/>
            <person name="Shu W."/>
            <person name="Hu C."/>
        </authorList>
    </citation>
    <scope>NUCLEOTIDE SEQUENCE [LARGE SCALE GENOMIC DNA]</scope>
    <source>
        <strain evidence="1 2">AS-A4</strain>
    </source>
</reference>
<organism evidence="1 2">
    <name type="scientific">Stenomitos frigidus AS-A4</name>
    <dbReference type="NCBI Taxonomy" id="2933935"/>
    <lineage>
        <taxon>Bacteria</taxon>
        <taxon>Bacillati</taxon>
        <taxon>Cyanobacteriota</taxon>
        <taxon>Cyanophyceae</taxon>
        <taxon>Leptolyngbyales</taxon>
        <taxon>Leptolyngbyaceae</taxon>
        <taxon>Stenomitos</taxon>
    </lineage>
</organism>